<comment type="pathway">
    <text evidence="3 9">Carbohydrate metabolism; pentose and glucuronate interconversion.</text>
</comment>
<evidence type="ECO:0000256" key="8">
    <source>
        <dbReference type="ARBA" id="ARBA00023239"/>
    </source>
</evidence>
<dbReference type="AlphaFoldDB" id="A3XJH7"/>
<evidence type="ECO:0000256" key="9">
    <source>
        <dbReference type="HAMAP-Rule" id="MF_00106"/>
    </source>
</evidence>
<dbReference type="EC" id="4.2.1.8" evidence="5 9"/>
<reference evidence="10 11" key="1">
    <citation type="journal article" date="2007" name="Nature">
        <title>Light stimulates growth of proteorhodopsin-containing marine Flavobacteria.</title>
        <authorList>
            <person name="Gomez-Consarnau L."/>
            <person name="Gonzalez J.M."/>
            <person name="Coll-Llado M."/>
            <person name="Gourdon P."/>
            <person name="Pascher T."/>
            <person name="Neutze R."/>
            <person name="Pedros-Alio C."/>
            <person name="Pinhassi J."/>
        </authorList>
    </citation>
    <scope>NUCLEOTIDE SEQUENCE [LARGE SCALE GENOMIC DNA]</scope>
    <source>
        <strain evidence="10 11">MED217</strain>
    </source>
</reference>
<dbReference type="Proteomes" id="UP000001601">
    <property type="component" value="Unassembled WGS sequence"/>
</dbReference>
<comment type="function">
    <text evidence="2 9">Catalyzes the dehydration of D-mannonate.</text>
</comment>
<dbReference type="GO" id="GO:0030145">
    <property type="term" value="F:manganese ion binding"/>
    <property type="evidence" value="ECO:0007669"/>
    <property type="project" value="TreeGrafter"/>
</dbReference>
<dbReference type="PIRSF" id="PIRSF016049">
    <property type="entry name" value="Man_dehyd"/>
    <property type="match status" value="1"/>
</dbReference>
<dbReference type="STRING" id="398720.MED217_04677"/>
<evidence type="ECO:0000256" key="7">
    <source>
        <dbReference type="ARBA" id="ARBA00023211"/>
    </source>
</evidence>
<keyword evidence="6 9" id="KW-0408">Iron</keyword>
<dbReference type="NCBIfam" id="NF003027">
    <property type="entry name" value="PRK03906.1"/>
    <property type="match status" value="1"/>
</dbReference>
<dbReference type="GO" id="GO:0042840">
    <property type="term" value="P:D-glucuronate catabolic process"/>
    <property type="evidence" value="ECO:0007669"/>
    <property type="project" value="TreeGrafter"/>
</dbReference>
<sequence>MIQTMRWYGHKDLVTLQDIRQAGATGVVHAMHEITNGEVWSLEALQQRKQEIEAAGLDWKVVESLPVTEPIKTRSGDFQKHIDNYKQSLINLGKIGVEVVCYNFMPVLDWTRTQLAYPLENGATALRFDWAHLAAFDCFMLKRKDAEKEYSEAILAEAKHFFESATTEEKQQLENAIIAGLPGAEEGYDLQGLQTAIDKYAAIDEIQAQEHLKLFLNEIIPVAETAGIAMAIHPDDPPHPFFGLPRIMSKASDIKRLLEDNASAFNGVTFCTGSFGARADNDLVQMINDYGSHIHFIHLRSTKRDATGNFFEDNHLEGDVPMPAVVHALLEVEKSRGKQLPMRPDHGHQMLDDLKKPLAHPGYTAIGRLKGLAELRGVIAGIEFMQDKN</sequence>
<dbReference type="PANTHER" id="PTHR30387">
    <property type="entry name" value="MANNONATE DEHYDRATASE"/>
    <property type="match status" value="1"/>
</dbReference>
<evidence type="ECO:0000256" key="6">
    <source>
        <dbReference type="ARBA" id="ARBA00023004"/>
    </source>
</evidence>
<name>A3XJH7_LEEBM</name>
<protein>
    <recommendedName>
        <fullName evidence="5 9">Mannonate dehydratase</fullName>
        <ecNumber evidence="5 9">4.2.1.8</ecNumber>
    </recommendedName>
    <alternativeName>
        <fullName evidence="9">D-mannonate hydro-lyase</fullName>
    </alternativeName>
</protein>
<dbReference type="GO" id="GO:0008198">
    <property type="term" value="F:ferrous iron binding"/>
    <property type="evidence" value="ECO:0007669"/>
    <property type="project" value="TreeGrafter"/>
</dbReference>
<dbReference type="OrthoDB" id="9780250at2"/>
<evidence type="ECO:0000256" key="1">
    <source>
        <dbReference type="ARBA" id="ARBA00001794"/>
    </source>
</evidence>
<dbReference type="eggNOG" id="COG1312">
    <property type="taxonomic scope" value="Bacteria"/>
</dbReference>
<dbReference type="NCBIfam" id="TIGR00695">
    <property type="entry name" value="uxuA"/>
    <property type="match status" value="1"/>
</dbReference>
<dbReference type="EMBL" id="AANC01000002">
    <property type="protein sequence ID" value="EAQ50297.1"/>
    <property type="molecule type" value="Genomic_DNA"/>
</dbReference>
<evidence type="ECO:0000256" key="3">
    <source>
        <dbReference type="ARBA" id="ARBA00004892"/>
    </source>
</evidence>
<gene>
    <name evidence="9" type="primary">uxuA</name>
    <name evidence="10" type="ORF">MED217_04677</name>
</gene>
<dbReference type="Gene3D" id="3.20.20.150">
    <property type="entry name" value="Divalent-metal-dependent TIM barrel enzymes"/>
    <property type="match status" value="1"/>
</dbReference>
<organism evidence="10 11">
    <name type="scientific">Leeuwenhoekiella blandensis (strain CECT 7118 / CCUG 51940 / KCTC 22103 / MED217)</name>
    <name type="common">Flavobacterium sp. (strain MED217)</name>
    <dbReference type="NCBI Taxonomy" id="398720"/>
    <lineage>
        <taxon>Bacteria</taxon>
        <taxon>Pseudomonadati</taxon>
        <taxon>Bacteroidota</taxon>
        <taxon>Flavobacteriia</taxon>
        <taxon>Flavobacteriales</taxon>
        <taxon>Flavobacteriaceae</taxon>
        <taxon>Leeuwenhoekiella</taxon>
    </lineage>
</organism>
<dbReference type="HOGENOM" id="CLU_058621_2_0_10"/>
<evidence type="ECO:0000313" key="11">
    <source>
        <dbReference type="Proteomes" id="UP000001601"/>
    </source>
</evidence>
<proteinExistence type="inferred from homology"/>
<evidence type="ECO:0000256" key="5">
    <source>
        <dbReference type="ARBA" id="ARBA00012927"/>
    </source>
</evidence>
<dbReference type="UniPathway" id="UPA00246"/>
<evidence type="ECO:0000256" key="4">
    <source>
        <dbReference type="ARBA" id="ARBA00007389"/>
    </source>
</evidence>
<comment type="caution">
    <text evidence="10">The sequence shown here is derived from an EMBL/GenBank/DDBJ whole genome shotgun (WGS) entry which is preliminary data.</text>
</comment>
<dbReference type="RefSeq" id="WP_009779324.1">
    <property type="nucleotide sequence ID" value="NZ_CH672395.1"/>
</dbReference>
<evidence type="ECO:0000313" key="10">
    <source>
        <dbReference type="EMBL" id="EAQ50297.1"/>
    </source>
</evidence>
<dbReference type="InterPro" id="IPR004628">
    <property type="entry name" value="Man_deHydtase"/>
</dbReference>
<keyword evidence="7 9" id="KW-0464">Manganese</keyword>
<comment type="catalytic activity">
    <reaction evidence="1 9">
        <text>D-mannonate = 2-dehydro-3-deoxy-D-gluconate + H2O</text>
        <dbReference type="Rhea" id="RHEA:20097"/>
        <dbReference type="ChEBI" id="CHEBI:15377"/>
        <dbReference type="ChEBI" id="CHEBI:17767"/>
        <dbReference type="ChEBI" id="CHEBI:57990"/>
        <dbReference type="EC" id="4.2.1.8"/>
    </reaction>
</comment>
<dbReference type="GO" id="GO:0008927">
    <property type="term" value="F:mannonate dehydratase activity"/>
    <property type="evidence" value="ECO:0007669"/>
    <property type="project" value="UniProtKB-UniRule"/>
</dbReference>
<comment type="similarity">
    <text evidence="4 9">Belongs to the mannonate dehydratase family.</text>
</comment>
<dbReference type="Pfam" id="PF03786">
    <property type="entry name" value="UxuA"/>
    <property type="match status" value="1"/>
</dbReference>
<keyword evidence="8 9" id="KW-0456">Lyase</keyword>
<evidence type="ECO:0000256" key="2">
    <source>
        <dbReference type="ARBA" id="ARBA00002713"/>
    </source>
</evidence>
<dbReference type="SUPFAM" id="SSF51658">
    <property type="entry name" value="Xylose isomerase-like"/>
    <property type="match status" value="1"/>
</dbReference>
<dbReference type="PANTHER" id="PTHR30387:SF2">
    <property type="entry name" value="MANNONATE DEHYDRATASE"/>
    <property type="match status" value="1"/>
</dbReference>
<comment type="cofactor">
    <cofactor evidence="9">
        <name>Fe(2+)</name>
        <dbReference type="ChEBI" id="CHEBI:29033"/>
    </cofactor>
    <cofactor evidence="9">
        <name>Mn(2+)</name>
        <dbReference type="ChEBI" id="CHEBI:29035"/>
    </cofactor>
</comment>
<keyword evidence="11" id="KW-1185">Reference proteome</keyword>
<accession>A3XJH7</accession>
<dbReference type="HAMAP" id="MF_00106">
    <property type="entry name" value="UxuA"/>
    <property type="match status" value="1"/>
</dbReference>
<dbReference type="InterPro" id="IPR036237">
    <property type="entry name" value="Xyl_isomerase-like_sf"/>
</dbReference>